<keyword evidence="3" id="KW-1185">Reference proteome</keyword>
<organism evidence="2 3">
    <name type="scientific">Nocardia wallacei</name>
    <dbReference type="NCBI Taxonomy" id="480035"/>
    <lineage>
        <taxon>Bacteria</taxon>
        <taxon>Bacillati</taxon>
        <taxon>Actinomycetota</taxon>
        <taxon>Actinomycetes</taxon>
        <taxon>Mycobacteriales</taxon>
        <taxon>Nocardiaceae</taxon>
        <taxon>Nocardia</taxon>
    </lineage>
</organism>
<evidence type="ECO:0000259" key="1">
    <source>
        <dbReference type="Pfam" id="PF01869"/>
    </source>
</evidence>
<dbReference type="Gene3D" id="3.30.420.40">
    <property type="match status" value="2"/>
</dbReference>
<dbReference type="PANTHER" id="PTHR43190:SF3">
    <property type="entry name" value="N-ACETYL-D-GLUCOSAMINE KINASE"/>
    <property type="match status" value="1"/>
</dbReference>
<evidence type="ECO:0000313" key="2">
    <source>
        <dbReference type="EMBL" id="BCK54090.1"/>
    </source>
</evidence>
<name>A0A7G1KGI7_9NOCA</name>
<dbReference type="AlphaFoldDB" id="A0A7G1KGI7"/>
<dbReference type="Pfam" id="PF01869">
    <property type="entry name" value="BcrAD_BadFG"/>
    <property type="match status" value="1"/>
</dbReference>
<dbReference type="SUPFAM" id="SSF53067">
    <property type="entry name" value="Actin-like ATPase domain"/>
    <property type="match status" value="2"/>
</dbReference>
<gene>
    <name evidence="2" type="ORF">NWFMUON74_18620</name>
</gene>
<dbReference type="InterPro" id="IPR002731">
    <property type="entry name" value="ATPase_BadF"/>
</dbReference>
<evidence type="ECO:0000313" key="3">
    <source>
        <dbReference type="Proteomes" id="UP000516173"/>
    </source>
</evidence>
<dbReference type="EMBL" id="AP023396">
    <property type="protein sequence ID" value="BCK54090.1"/>
    <property type="molecule type" value="Genomic_DNA"/>
</dbReference>
<dbReference type="KEGG" id="nwl:NWFMUON74_18620"/>
<proteinExistence type="predicted"/>
<accession>A0A7G1KGI7</accession>
<dbReference type="InterPro" id="IPR043129">
    <property type="entry name" value="ATPase_NBD"/>
</dbReference>
<feature type="domain" description="ATPase BadF/BadG/BcrA/BcrD type" evidence="1">
    <location>
        <begin position="12"/>
        <end position="296"/>
    </location>
</feature>
<sequence length="311" mass="31265">MMLVMSTAILAVDLGKTRCRASLRIDGTERARADGPGAPGLATRDGVAAAQRAVRGVLREIDTRAMPFVLSVGAAGAASAPRARTEFARLLAGTPAVTAVAVTSDAVTAHAGALGGDAGVVLSAGTGAVVTAIDPTGRFARIDGWGPLLGDEGSGGWIGAQALRAALRCHDGRGPDTALAVAAAEHYGPLDMLPKLFGDHENPALFAAAFAPAVAAAARTDEVAADIVSTAGRALGRAVLAAIDRSALPAPVPYAATGGLLELGAALWTPVEHMLAGRVEYRTAHGRPIDGAALLGADTTTVLEPLITRIS</sequence>
<protein>
    <recommendedName>
        <fullName evidence="1">ATPase BadF/BadG/BcrA/BcrD type domain-containing protein</fullName>
    </recommendedName>
</protein>
<dbReference type="PANTHER" id="PTHR43190">
    <property type="entry name" value="N-ACETYL-D-GLUCOSAMINE KINASE"/>
    <property type="match status" value="1"/>
</dbReference>
<reference evidence="2 3" key="1">
    <citation type="submission" date="2020-08" db="EMBL/GenBank/DDBJ databases">
        <title>Genome Sequencing of Nocardia wallacei strain FMUON74 and assembly.</title>
        <authorList>
            <person name="Toyokawa M."/>
            <person name="Uesaka K."/>
        </authorList>
    </citation>
    <scope>NUCLEOTIDE SEQUENCE [LARGE SCALE GENOMIC DNA]</scope>
    <source>
        <strain evidence="2 3">FMUON74</strain>
    </source>
</reference>
<dbReference type="Proteomes" id="UP000516173">
    <property type="component" value="Chromosome"/>
</dbReference>
<dbReference type="InterPro" id="IPR052519">
    <property type="entry name" value="Euk-type_GlcNAc_Kinase"/>
</dbReference>